<name>A0AAD6VDI4_9AGAR</name>
<proteinExistence type="predicted"/>
<accession>A0AAD6VDI4</accession>
<sequence length="121" mass="13185">MPSRRGGEVKNSTHNARRGMCQCRARPQAASRRSKSKERNKGSSGSQLEERLKSATKAAPGWKTPIECGRGPARRETGEDVRRRSEQPDTPKGASRQSDSAAGKRLRDGPPKQSDATNSGR</sequence>
<comment type="caution">
    <text evidence="2">The sequence shown here is derived from an EMBL/GenBank/DDBJ whole genome shotgun (WGS) entry which is preliminary data.</text>
</comment>
<gene>
    <name evidence="2" type="ORF">GGX14DRAFT_397048</name>
</gene>
<protein>
    <submittedName>
        <fullName evidence="2">Uncharacterized protein</fullName>
    </submittedName>
</protein>
<dbReference type="AlphaFoldDB" id="A0AAD6VDI4"/>
<evidence type="ECO:0000313" key="2">
    <source>
        <dbReference type="EMBL" id="KAJ7206666.1"/>
    </source>
</evidence>
<feature type="compositionally biased region" description="Basic and acidic residues" evidence="1">
    <location>
        <begin position="73"/>
        <end position="89"/>
    </location>
</feature>
<evidence type="ECO:0000313" key="3">
    <source>
        <dbReference type="Proteomes" id="UP001219525"/>
    </source>
</evidence>
<keyword evidence="3" id="KW-1185">Reference proteome</keyword>
<feature type="region of interest" description="Disordered" evidence="1">
    <location>
        <begin position="1"/>
        <end position="121"/>
    </location>
</feature>
<reference evidence="2" key="1">
    <citation type="submission" date="2023-03" db="EMBL/GenBank/DDBJ databases">
        <title>Massive genome expansion in bonnet fungi (Mycena s.s.) driven by repeated elements and novel gene families across ecological guilds.</title>
        <authorList>
            <consortium name="Lawrence Berkeley National Laboratory"/>
            <person name="Harder C.B."/>
            <person name="Miyauchi S."/>
            <person name="Viragh M."/>
            <person name="Kuo A."/>
            <person name="Thoen E."/>
            <person name="Andreopoulos B."/>
            <person name="Lu D."/>
            <person name="Skrede I."/>
            <person name="Drula E."/>
            <person name="Henrissat B."/>
            <person name="Morin E."/>
            <person name="Kohler A."/>
            <person name="Barry K."/>
            <person name="LaButti K."/>
            <person name="Morin E."/>
            <person name="Salamov A."/>
            <person name="Lipzen A."/>
            <person name="Mereny Z."/>
            <person name="Hegedus B."/>
            <person name="Baldrian P."/>
            <person name="Stursova M."/>
            <person name="Weitz H."/>
            <person name="Taylor A."/>
            <person name="Grigoriev I.V."/>
            <person name="Nagy L.G."/>
            <person name="Martin F."/>
            <person name="Kauserud H."/>
        </authorList>
    </citation>
    <scope>NUCLEOTIDE SEQUENCE</scope>
    <source>
        <strain evidence="2">9144</strain>
    </source>
</reference>
<dbReference type="EMBL" id="JARJCW010000039">
    <property type="protein sequence ID" value="KAJ7206666.1"/>
    <property type="molecule type" value="Genomic_DNA"/>
</dbReference>
<dbReference type="Proteomes" id="UP001219525">
    <property type="component" value="Unassembled WGS sequence"/>
</dbReference>
<evidence type="ECO:0000256" key="1">
    <source>
        <dbReference type="SAM" id="MobiDB-lite"/>
    </source>
</evidence>
<organism evidence="2 3">
    <name type="scientific">Mycena pura</name>
    <dbReference type="NCBI Taxonomy" id="153505"/>
    <lineage>
        <taxon>Eukaryota</taxon>
        <taxon>Fungi</taxon>
        <taxon>Dikarya</taxon>
        <taxon>Basidiomycota</taxon>
        <taxon>Agaricomycotina</taxon>
        <taxon>Agaricomycetes</taxon>
        <taxon>Agaricomycetidae</taxon>
        <taxon>Agaricales</taxon>
        <taxon>Marasmiineae</taxon>
        <taxon>Mycenaceae</taxon>
        <taxon>Mycena</taxon>
    </lineage>
</organism>